<evidence type="ECO:0000313" key="1">
    <source>
        <dbReference type="EMBL" id="GFR86850.1"/>
    </source>
</evidence>
<protein>
    <recommendedName>
        <fullName evidence="3">Tc1-like transposase DDE domain-containing protein</fullName>
    </recommendedName>
</protein>
<reference evidence="1 2" key="1">
    <citation type="journal article" date="2021" name="Elife">
        <title>Chloroplast acquisition without the gene transfer in kleptoplastic sea slugs, Plakobranchus ocellatus.</title>
        <authorList>
            <person name="Maeda T."/>
            <person name="Takahashi S."/>
            <person name="Yoshida T."/>
            <person name="Shimamura S."/>
            <person name="Takaki Y."/>
            <person name="Nagai Y."/>
            <person name="Toyoda A."/>
            <person name="Suzuki Y."/>
            <person name="Arimoto A."/>
            <person name="Ishii H."/>
            <person name="Satoh N."/>
            <person name="Nishiyama T."/>
            <person name="Hasebe M."/>
            <person name="Maruyama T."/>
            <person name="Minagawa J."/>
            <person name="Obokata J."/>
            <person name="Shigenobu S."/>
        </authorList>
    </citation>
    <scope>NUCLEOTIDE SEQUENCE [LARGE SCALE GENOMIC DNA]</scope>
</reference>
<name>A0AAV4GPP3_9GAST</name>
<proteinExistence type="predicted"/>
<organism evidence="1 2">
    <name type="scientific">Elysia marginata</name>
    <dbReference type="NCBI Taxonomy" id="1093978"/>
    <lineage>
        <taxon>Eukaryota</taxon>
        <taxon>Metazoa</taxon>
        <taxon>Spiralia</taxon>
        <taxon>Lophotrochozoa</taxon>
        <taxon>Mollusca</taxon>
        <taxon>Gastropoda</taxon>
        <taxon>Heterobranchia</taxon>
        <taxon>Euthyneura</taxon>
        <taxon>Panpulmonata</taxon>
        <taxon>Sacoglossa</taxon>
        <taxon>Placobranchoidea</taxon>
        <taxon>Plakobranchidae</taxon>
        <taxon>Elysia</taxon>
    </lineage>
</organism>
<dbReference type="InterPro" id="IPR036397">
    <property type="entry name" value="RNaseH_sf"/>
</dbReference>
<keyword evidence="2" id="KW-1185">Reference proteome</keyword>
<gene>
    <name evidence="1" type="ORF">ElyMa_002477500</name>
</gene>
<evidence type="ECO:0000313" key="2">
    <source>
        <dbReference type="Proteomes" id="UP000762676"/>
    </source>
</evidence>
<evidence type="ECO:0008006" key="3">
    <source>
        <dbReference type="Google" id="ProtNLM"/>
    </source>
</evidence>
<dbReference type="AlphaFoldDB" id="A0AAV4GPP3"/>
<accession>A0AAV4GPP3</accession>
<sequence length="97" mass="11456">MAPRTKVVLDSNLQHDNARAHTNRQTRDAFRQLELWTDRTKATQKRLSQCSLGPHPALIHHCDNDEEFIADVRRWCRGQSCEFFTNGVRQLVKRWKL</sequence>
<comment type="caution">
    <text evidence="1">The sequence shown here is derived from an EMBL/GenBank/DDBJ whole genome shotgun (WGS) entry which is preliminary data.</text>
</comment>
<dbReference type="GO" id="GO:0003676">
    <property type="term" value="F:nucleic acid binding"/>
    <property type="evidence" value="ECO:0007669"/>
    <property type="project" value="InterPro"/>
</dbReference>
<dbReference type="Proteomes" id="UP000762676">
    <property type="component" value="Unassembled WGS sequence"/>
</dbReference>
<dbReference type="Gene3D" id="3.30.420.10">
    <property type="entry name" value="Ribonuclease H-like superfamily/Ribonuclease H"/>
    <property type="match status" value="1"/>
</dbReference>
<dbReference type="EMBL" id="BMAT01005063">
    <property type="protein sequence ID" value="GFR86850.1"/>
    <property type="molecule type" value="Genomic_DNA"/>
</dbReference>